<feature type="transmembrane region" description="Helical" evidence="12">
    <location>
        <begin position="82"/>
        <end position="102"/>
    </location>
</feature>
<keyword evidence="5" id="KW-0762">Sugar transport</keyword>
<evidence type="ECO:0000256" key="12">
    <source>
        <dbReference type="SAM" id="Phobius"/>
    </source>
</evidence>
<comment type="caution">
    <text evidence="13">The sequence shown here is derived from an EMBL/GenBank/DDBJ whole genome shotgun (WGS) entry which is preliminary data.</text>
</comment>
<feature type="compositionally biased region" description="Polar residues" evidence="11">
    <location>
        <begin position="1"/>
        <end position="11"/>
    </location>
</feature>
<dbReference type="RefSeq" id="WP_163568369.1">
    <property type="nucleotide sequence ID" value="NZ_BAAANY010000042.1"/>
</dbReference>
<feature type="transmembrane region" description="Helical" evidence="12">
    <location>
        <begin position="395"/>
        <end position="414"/>
    </location>
</feature>
<evidence type="ECO:0000256" key="3">
    <source>
        <dbReference type="ARBA" id="ARBA00022475"/>
    </source>
</evidence>
<feature type="transmembrane region" description="Helical" evidence="12">
    <location>
        <begin position="200"/>
        <end position="221"/>
    </location>
</feature>
<proteinExistence type="predicted"/>
<organism evidence="13 14">
    <name type="scientific">Fodinicola feengrottensis</name>
    <dbReference type="NCBI Taxonomy" id="435914"/>
    <lineage>
        <taxon>Bacteria</taxon>
        <taxon>Bacillati</taxon>
        <taxon>Actinomycetota</taxon>
        <taxon>Actinomycetes</taxon>
        <taxon>Mycobacteriales</taxon>
        <taxon>Fodinicola</taxon>
    </lineage>
</organism>
<keyword evidence="2" id="KW-0813">Transport</keyword>
<dbReference type="Proteomes" id="UP001500618">
    <property type="component" value="Unassembled WGS sequence"/>
</dbReference>
<dbReference type="PANTHER" id="PTHR32196:SF32">
    <property type="entry name" value="XYLOSE TRANSPORT SYSTEM PERMEASE PROTEIN XYLH"/>
    <property type="match status" value="1"/>
</dbReference>
<feature type="transmembrane region" description="Helical" evidence="12">
    <location>
        <begin position="242"/>
        <end position="260"/>
    </location>
</feature>
<feature type="transmembrane region" description="Helical" evidence="12">
    <location>
        <begin position="50"/>
        <end position="70"/>
    </location>
</feature>
<feature type="transmembrane region" description="Helical" evidence="12">
    <location>
        <begin position="348"/>
        <end position="364"/>
    </location>
</feature>
<keyword evidence="7 12" id="KW-1133">Transmembrane helix</keyword>
<name>A0ABN2J3Y1_9ACTN</name>
<feature type="transmembrane region" description="Helical" evidence="12">
    <location>
        <begin position="266"/>
        <end position="284"/>
    </location>
</feature>
<keyword evidence="8 12" id="KW-0472">Membrane</keyword>
<evidence type="ECO:0000256" key="5">
    <source>
        <dbReference type="ARBA" id="ARBA00022597"/>
    </source>
</evidence>
<evidence type="ECO:0000256" key="11">
    <source>
        <dbReference type="SAM" id="MobiDB-lite"/>
    </source>
</evidence>
<evidence type="ECO:0000256" key="9">
    <source>
        <dbReference type="ARBA" id="ARBA00035611"/>
    </source>
</evidence>
<comment type="function">
    <text evidence="9">Part of the binding-protein-dependent transport system for D-xylose. Probably responsible for the translocation of the substrate across the membrane.</text>
</comment>
<evidence type="ECO:0000256" key="8">
    <source>
        <dbReference type="ARBA" id="ARBA00023136"/>
    </source>
</evidence>
<evidence type="ECO:0000256" key="7">
    <source>
        <dbReference type="ARBA" id="ARBA00022989"/>
    </source>
</evidence>
<accession>A0ABN2J3Y1</accession>
<protein>
    <recommendedName>
        <fullName evidence="10">Xylose transport system permease protein XylH</fullName>
    </recommendedName>
</protein>
<keyword evidence="4" id="KW-0997">Cell inner membrane</keyword>
<evidence type="ECO:0000256" key="6">
    <source>
        <dbReference type="ARBA" id="ARBA00022692"/>
    </source>
</evidence>
<feature type="region of interest" description="Disordered" evidence="11">
    <location>
        <begin position="1"/>
        <end position="20"/>
    </location>
</feature>
<comment type="subcellular location">
    <subcellularLocation>
        <location evidence="1">Cell membrane</location>
        <topology evidence="1">Multi-pass membrane protein</topology>
    </subcellularLocation>
</comment>
<feature type="transmembrane region" description="Helical" evidence="12">
    <location>
        <begin position="133"/>
        <end position="153"/>
    </location>
</feature>
<sequence>MTTSKPSTTPVPQAAPAGPVSQIDPRLLVREQGFSGYLQEAQRRIRGGEYGSLPVIVGLILIWAVFQFLNPRFLSPQNLTNISLDIVPTGLIAVGIVFVLLLGEIDLSVGSVGGACTAILAVVNVNWGLNAFVSILLAVVAGMAMGLLHGFFFAKIGVPAFIVTLAGLLGWNGVMLVVFGLDGTINLDYNGGVVQLTTTFFGQTIVGYSVAGAVVALYLIWSLVSRSRRQAAGIPTRSVNEIVIRAVGMAILLFAVAIVLNLYKGLPLALVIFLAFVVLLDFVLRKTSFGRKVFALGGSVEASRRAGINVAAIRMMVFTVSCGMAAVGGVFFASRLTSANQSGLDQNVLMNAIAAAVIGGTSLFGGRGSTYSALLGVLVIQSIRSGMALEGIGNAIQFIVTGVVLLAAVTLDSVSRRSQKASGRA</sequence>
<keyword evidence="6 12" id="KW-0812">Transmembrane</keyword>
<gene>
    <name evidence="13" type="ORF">GCM10009765_77500</name>
</gene>
<evidence type="ECO:0000313" key="14">
    <source>
        <dbReference type="Proteomes" id="UP001500618"/>
    </source>
</evidence>
<dbReference type="EMBL" id="BAAANY010000042">
    <property type="protein sequence ID" value="GAA1717483.1"/>
    <property type="molecule type" value="Genomic_DNA"/>
</dbReference>
<evidence type="ECO:0000313" key="13">
    <source>
        <dbReference type="EMBL" id="GAA1717483.1"/>
    </source>
</evidence>
<keyword evidence="3" id="KW-1003">Cell membrane</keyword>
<dbReference type="Pfam" id="PF02653">
    <property type="entry name" value="BPD_transp_2"/>
    <property type="match status" value="1"/>
</dbReference>
<evidence type="ECO:0000256" key="4">
    <source>
        <dbReference type="ARBA" id="ARBA00022519"/>
    </source>
</evidence>
<evidence type="ECO:0000256" key="2">
    <source>
        <dbReference type="ARBA" id="ARBA00022448"/>
    </source>
</evidence>
<reference evidence="13 14" key="1">
    <citation type="journal article" date="2019" name="Int. J. Syst. Evol. Microbiol.">
        <title>The Global Catalogue of Microorganisms (GCM) 10K type strain sequencing project: providing services to taxonomists for standard genome sequencing and annotation.</title>
        <authorList>
            <consortium name="The Broad Institute Genomics Platform"/>
            <consortium name="The Broad Institute Genome Sequencing Center for Infectious Disease"/>
            <person name="Wu L."/>
            <person name="Ma J."/>
        </authorList>
    </citation>
    <scope>NUCLEOTIDE SEQUENCE [LARGE SCALE GENOMIC DNA]</scope>
    <source>
        <strain evidence="13 14">JCM 14718</strain>
    </source>
</reference>
<dbReference type="InterPro" id="IPR001851">
    <property type="entry name" value="ABC_transp_permease"/>
</dbReference>
<dbReference type="PANTHER" id="PTHR32196">
    <property type="entry name" value="ABC TRANSPORTER PERMEASE PROTEIN YPHD-RELATED-RELATED"/>
    <property type="match status" value="1"/>
</dbReference>
<keyword evidence="14" id="KW-1185">Reference proteome</keyword>
<feature type="transmembrane region" description="Helical" evidence="12">
    <location>
        <begin position="160"/>
        <end position="180"/>
    </location>
</feature>
<evidence type="ECO:0000256" key="10">
    <source>
        <dbReference type="ARBA" id="ARBA00035686"/>
    </source>
</evidence>
<feature type="transmembrane region" description="Helical" evidence="12">
    <location>
        <begin position="109"/>
        <end position="127"/>
    </location>
</feature>
<evidence type="ECO:0000256" key="1">
    <source>
        <dbReference type="ARBA" id="ARBA00004651"/>
    </source>
</evidence>
<dbReference type="CDD" id="cd06579">
    <property type="entry name" value="TM_PBP1_transp_AraH_like"/>
    <property type="match status" value="1"/>
</dbReference>
<feature type="transmembrane region" description="Helical" evidence="12">
    <location>
        <begin position="313"/>
        <end position="336"/>
    </location>
</feature>